<dbReference type="Gene3D" id="3.40.50.1110">
    <property type="entry name" value="SGNH hydrolase"/>
    <property type="match status" value="1"/>
</dbReference>
<dbReference type="InterPro" id="IPR053140">
    <property type="entry name" value="GDSL_Rv0518-like"/>
</dbReference>
<comment type="caution">
    <text evidence="3">The sequence shown here is derived from an EMBL/GenBank/DDBJ whole genome shotgun (WGS) entry which is preliminary data.</text>
</comment>
<dbReference type="InterPro" id="IPR013830">
    <property type="entry name" value="SGNH_hydro"/>
</dbReference>
<reference evidence="3 4" key="1">
    <citation type="journal article" date="2016" name="J. Microbiol.">
        <title>Dankookia rubra gen. nov., sp. nov., an alphaproteobacterium isolated from sediment of a shallow stream.</title>
        <authorList>
            <person name="Kim W.H."/>
            <person name="Kim D.H."/>
            <person name="Kang K."/>
            <person name="Ahn T.Y."/>
        </authorList>
    </citation>
    <scope>NUCLEOTIDE SEQUENCE [LARGE SCALE GENOMIC DNA]</scope>
    <source>
        <strain evidence="3 4">JCM30602</strain>
    </source>
</reference>
<evidence type="ECO:0000313" key="3">
    <source>
        <dbReference type="EMBL" id="TDH61433.1"/>
    </source>
</evidence>
<keyword evidence="3" id="KW-0378">Hydrolase</keyword>
<dbReference type="PANTHER" id="PTHR43784">
    <property type="entry name" value="GDSL-LIKE LIPASE/ACYLHYDROLASE, PUTATIVE (AFU_ORTHOLOGUE AFUA_2G00820)-RELATED"/>
    <property type="match status" value="1"/>
</dbReference>
<dbReference type="Pfam" id="PF13472">
    <property type="entry name" value="Lipase_GDSL_2"/>
    <property type="match status" value="1"/>
</dbReference>
<dbReference type="OrthoDB" id="1828825at2"/>
<dbReference type="RefSeq" id="WP_133289757.1">
    <property type="nucleotide sequence ID" value="NZ_SMSJ01000021.1"/>
</dbReference>
<dbReference type="InterPro" id="IPR036514">
    <property type="entry name" value="SGNH_hydro_sf"/>
</dbReference>
<feature type="chain" id="PRO_5020228105" evidence="1">
    <location>
        <begin position="32"/>
        <end position="432"/>
    </location>
</feature>
<protein>
    <submittedName>
        <fullName evidence="3">SGNH/GDSL hydrolase family protein</fullName>
    </submittedName>
</protein>
<proteinExistence type="predicted"/>
<name>A0A4R5QEX9_9PROT</name>
<evidence type="ECO:0000256" key="1">
    <source>
        <dbReference type="SAM" id="SignalP"/>
    </source>
</evidence>
<feature type="domain" description="SGNH hydrolase-type esterase" evidence="2">
    <location>
        <begin position="219"/>
        <end position="407"/>
    </location>
</feature>
<evidence type="ECO:0000313" key="4">
    <source>
        <dbReference type="Proteomes" id="UP000295096"/>
    </source>
</evidence>
<dbReference type="EMBL" id="SMSJ01000021">
    <property type="protein sequence ID" value="TDH61433.1"/>
    <property type="molecule type" value="Genomic_DNA"/>
</dbReference>
<sequence length="432" mass="44986">MDASWRRFGRRALLAAGLLAGMAPVVAPALARDGQDADGRHWVATWQGSPQTGDPLLANLVPPPPSYADQTLREIVHVSLGGPQLRLRLTNSYGAQTLVVGAVHVARAAEGSGIRPGTDRPVTFAGQPGASIPPGAVLVSDPVDLAVPALSDLAVSLYVPQDTGPATQHTLGVQTSYVTAGDATGAESFPPDAATILTRPFLSNVEVLGTPQSYAVVTLGDSITDGYNSTVDANARWPDQLARRLRAQYGNRVAVSNAGISGNRVLHDAIGPNALARFDRDVLVQAGARFVTVLEGINDIGFSVALAPAEAVTAEQIIAGYRQLIARAHDQGLTIYGCTLTPFQGAGYYSEAGEAKRQAVNAFIRGGGFDGVIDFDKAVRDPQNPAMLLAAYDSGDHLHPSDAGYAAMAAAIDLSLFDPKAAVREAAAQAAE</sequence>
<feature type="signal peptide" evidence="1">
    <location>
        <begin position="1"/>
        <end position="31"/>
    </location>
</feature>
<dbReference type="AlphaFoldDB" id="A0A4R5QEX9"/>
<gene>
    <name evidence="3" type="ORF">E2C06_16750</name>
</gene>
<dbReference type="PANTHER" id="PTHR43784:SF2">
    <property type="entry name" value="GDSL-LIKE LIPASE_ACYLHYDROLASE, PUTATIVE (AFU_ORTHOLOGUE AFUA_2G00820)-RELATED"/>
    <property type="match status" value="1"/>
</dbReference>
<organism evidence="3 4">
    <name type="scientific">Dankookia rubra</name>
    <dbReference type="NCBI Taxonomy" id="1442381"/>
    <lineage>
        <taxon>Bacteria</taxon>
        <taxon>Pseudomonadati</taxon>
        <taxon>Pseudomonadota</taxon>
        <taxon>Alphaproteobacteria</taxon>
        <taxon>Acetobacterales</taxon>
        <taxon>Roseomonadaceae</taxon>
        <taxon>Dankookia</taxon>
    </lineage>
</organism>
<accession>A0A4R5QEX9</accession>
<keyword evidence="4" id="KW-1185">Reference proteome</keyword>
<dbReference type="GO" id="GO:0016788">
    <property type="term" value="F:hydrolase activity, acting on ester bonds"/>
    <property type="evidence" value="ECO:0007669"/>
    <property type="project" value="UniProtKB-ARBA"/>
</dbReference>
<dbReference type="Proteomes" id="UP000295096">
    <property type="component" value="Unassembled WGS sequence"/>
</dbReference>
<evidence type="ECO:0000259" key="2">
    <source>
        <dbReference type="Pfam" id="PF13472"/>
    </source>
</evidence>
<dbReference type="SUPFAM" id="SSF52266">
    <property type="entry name" value="SGNH hydrolase"/>
    <property type="match status" value="1"/>
</dbReference>
<keyword evidence="1" id="KW-0732">Signal</keyword>
<dbReference type="CDD" id="cd01830">
    <property type="entry name" value="XynE_like"/>
    <property type="match status" value="1"/>
</dbReference>